<protein>
    <recommendedName>
        <fullName evidence="4">TrbC/VIRB2 family protein</fullName>
    </recommendedName>
</protein>
<keyword evidence="1" id="KW-0472">Membrane</keyword>
<feature type="transmembrane region" description="Helical" evidence="1">
    <location>
        <begin position="20"/>
        <end position="42"/>
    </location>
</feature>
<organism evidence="2 3">
    <name type="scientific">Pseudomonas citronellolis</name>
    <dbReference type="NCBI Taxonomy" id="53408"/>
    <lineage>
        <taxon>Bacteria</taxon>
        <taxon>Pseudomonadati</taxon>
        <taxon>Pseudomonadota</taxon>
        <taxon>Gammaproteobacteria</taxon>
        <taxon>Pseudomonadales</taxon>
        <taxon>Pseudomonadaceae</taxon>
        <taxon>Pseudomonas</taxon>
    </lineage>
</organism>
<feature type="transmembrane region" description="Helical" evidence="1">
    <location>
        <begin position="91"/>
        <end position="109"/>
    </location>
</feature>
<dbReference type="Proteomes" id="UP000077748">
    <property type="component" value="Plasmid pRBL16"/>
</dbReference>
<keyword evidence="1" id="KW-0812">Transmembrane</keyword>
<proteinExistence type="predicted"/>
<dbReference type="EMBL" id="CP015879">
    <property type="protein sequence ID" value="ANI18783.1"/>
    <property type="molecule type" value="Genomic_DNA"/>
</dbReference>
<dbReference type="GeneID" id="93444818"/>
<geneLocation type="plasmid" evidence="3">
    <name>prbl16</name>
</geneLocation>
<dbReference type="RefSeq" id="WP_010792906.1">
    <property type="nucleotide sequence ID" value="NZ_CP015879.1"/>
</dbReference>
<evidence type="ECO:0008006" key="4">
    <source>
        <dbReference type="Google" id="ProtNLM"/>
    </source>
</evidence>
<evidence type="ECO:0000313" key="2">
    <source>
        <dbReference type="EMBL" id="ANI18783.1"/>
    </source>
</evidence>
<accession>A0A1A9KP74</accession>
<keyword evidence="1" id="KW-1133">Transmembrane helix</keyword>
<feature type="transmembrane region" description="Helical" evidence="1">
    <location>
        <begin position="62"/>
        <end position="84"/>
    </location>
</feature>
<gene>
    <name evidence="2" type="ORF">A9C11_32515</name>
</gene>
<dbReference type="AlphaFoldDB" id="A0A1A9KP74"/>
<evidence type="ECO:0000313" key="3">
    <source>
        <dbReference type="Proteomes" id="UP000077748"/>
    </source>
</evidence>
<evidence type="ECO:0000256" key="1">
    <source>
        <dbReference type="SAM" id="Phobius"/>
    </source>
</evidence>
<reference evidence="2 3" key="1">
    <citation type="submission" date="2016-05" db="EMBL/GenBank/DDBJ databases">
        <title>Genome Sequence of Pseudomonas citronellolis Strain SJTE-3, an Estrogens and Persistent Organic Pollutants degradation strain.</title>
        <authorList>
            <person name="Liang R."/>
        </authorList>
    </citation>
    <scope>NUCLEOTIDE SEQUENCE [LARGE SCALE GENOMIC DNA]</scope>
    <source>
        <strain evidence="2 3">SJTE-3</strain>
        <plasmid evidence="3">Plasmid prbl16</plasmid>
    </source>
</reference>
<keyword evidence="2" id="KW-0614">Plasmid</keyword>
<sequence>MQMTGLAPQLKTEDLKRFALGILALAVTIFIVAMPDIAMAAFDGDFAPDETIAKNSNNSFLYWWRLIASYGLWAGLALLLLSVLFAGARGWWVFVLVVLISLFGETVVVKAGNLAGFNMAGGTGSSSSGTK</sequence>
<name>A0A1A9KP74_9PSED</name>